<organism evidence="2 3">
    <name type="scientific">Paenibacillus phytohabitans</name>
    <dbReference type="NCBI Taxonomy" id="2654978"/>
    <lineage>
        <taxon>Bacteria</taxon>
        <taxon>Bacillati</taxon>
        <taxon>Bacillota</taxon>
        <taxon>Bacilli</taxon>
        <taxon>Bacillales</taxon>
        <taxon>Paenibacillaceae</taxon>
        <taxon>Paenibacillus</taxon>
    </lineage>
</organism>
<reference evidence="2 3" key="1">
    <citation type="submission" date="2019-10" db="EMBL/GenBank/DDBJ databases">
        <title>Description of Paenibacillus terricola sp. nov.</title>
        <authorList>
            <person name="Carlier A."/>
            <person name="Qi S."/>
        </authorList>
    </citation>
    <scope>NUCLEOTIDE SEQUENCE [LARGE SCALE GENOMIC DNA]</scope>
    <source>
        <strain evidence="2 3">LMG 31459</strain>
    </source>
</reference>
<evidence type="ECO:0000256" key="1">
    <source>
        <dbReference type="SAM" id="Phobius"/>
    </source>
</evidence>
<keyword evidence="1" id="KW-0472">Membrane</keyword>
<keyword evidence="1" id="KW-0812">Transmembrane</keyword>
<name>A0ABX1YEH1_9BACL</name>
<feature type="transmembrane region" description="Helical" evidence="1">
    <location>
        <begin position="148"/>
        <end position="168"/>
    </location>
</feature>
<gene>
    <name evidence="2" type="ORF">GC101_10920</name>
</gene>
<keyword evidence="1" id="KW-1133">Transmembrane helix</keyword>
<evidence type="ECO:0000313" key="2">
    <source>
        <dbReference type="EMBL" id="NOU79390.1"/>
    </source>
</evidence>
<dbReference type="EMBL" id="WHOB01000027">
    <property type="protein sequence ID" value="NOU79390.1"/>
    <property type="molecule type" value="Genomic_DNA"/>
</dbReference>
<evidence type="ECO:0000313" key="3">
    <source>
        <dbReference type="Proteomes" id="UP000596857"/>
    </source>
</evidence>
<feature type="transmembrane region" description="Helical" evidence="1">
    <location>
        <begin position="53"/>
        <end position="71"/>
    </location>
</feature>
<feature type="transmembrane region" description="Helical" evidence="1">
    <location>
        <begin position="83"/>
        <end position="103"/>
    </location>
</feature>
<keyword evidence="3" id="KW-1185">Reference proteome</keyword>
<dbReference type="Proteomes" id="UP000596857">
    <property type="component" value="Unassembled WGS sequence"/>
</dbReference>
<comment type="caution">
    <text evidence="2">The sequence shown here is derived from an EMBL/GenBank/DDBJ whole genome shotgun (WGS) entry which is preliminary data.</text>
</comment>
<feature type="transmembrane region" description="Helical" evidence="1">
    <location>
        <begin position="12"/>
        <end position="32"/>
    </location>
</feature>
<sequence length="175" mass="19422">MYLLSGWLITNAIYYLILSAARGQALHKFAAVKQIEQPGERLQLEHNIYRRSGLFLCLLGISYLLVSLRMYVLGDALIFSGNLVYLVAAVSFTKLGMAVYGMTANRNLKGPIVSTLKIFSFTDALVSIVVTQYTLLTMQHSPRALDSSALLGMGFSLFFVCIGMYMACTKKAREK</sequence>
<accession>A0ABX1YEH1</accession>
<feature type="transmembrane region" description="Helical" evidence="1">
    <location>
        <begin position="115"/>
        <end position="136"/>
    </location>
</feature>
<proteinExistence type="predicted"/>
<protein>
    <submittedName>
        <fullName evidence="2">Uncharacterized protein</fullName>
    </submittedName>
</protein>